<dbReference type="EMBL" id="GBRH01229968">
    <property type="protein sequence ID" value="JAD67927.1"/>
    <property type="molecule type" value="Transcribed_RNA"/>
</dbReference>
<keyword evidence="1" id="KW-1133">Transmembrane helix</keyword>
<feature type="transmembrane region" description="Helical" evidence="1">
    <location>
        <begin position="69"/>
        <end position="92"/>
    </location>
</feature>
<keyword evidence="1" id="KW-0472">Membrane</keyword>
<proteinExistence type="predicted"/>
<evidence type="ECO:0000256" key="1">
    <source>
        <dbReference type="SAM" id="Phobius"/>
    </source>
</evidence>
<accession>A0A0A9C8T7</accession>
<name>A0A0A9C8T7_ARUDO</name>
<reference evidence="2" key="1">
    <citation type="submission" date="2014-09" db="EMBL/GenBank/DDBJ databases">
        <authorList>
            <person name="Magalhaes I.L.F."/>
            <person name="Oliveira U."/>
            <person name="Santos F.R."/>
            <person name="Vidigal T.H.D.A."/>
            <person name="Brescovit A.D."/>
            <person name="Santos A.J."/>
        </authorList>
    </citation>
    <scope>NUCLEOTIDE SEQUENCE</scope>
    <source>
        <tissue evidence="2">Shoot tissue taken approximately 20 cm above the soil surface</tissue>
    </source>
</reference>
<evidence type="ECO:0000313" key="2">
    <source>
        <dbReference type="EMBL" id="JAD67927.1"/>
    </source>
</evidence>
<organism evidence="2">
    <name type="scientific">Arundo donax</name>
    <name type="common">Giant reed</name>
    <name type="synonym">Donax arundinaceus</name>
    <dbReference type="NCBI Taxonomy" id="35708"/>
    <lineage>
        <taxon>Eukaryota</taxon>
        <taxon>Viridiplantae</taxon>
        <taxon>Streptophyta</taxon>
        <taxon>Embryophyta</taxon>
        <taxon>Tracheophyta</taxon>
        <taxon>Spermatophyta</taxon>
        <taxon>Magnoliopsida</taxon>
        <taxon>Liliopsida</taxon>
        <taxon>Poales</taxon>
        <taxon>Poaceae</taxon>
        <taxon>PACMAD clade</taxon>
        <taxon>Arundinoideae</taxon>
        <taxon>Arundineae</taxon>
        <taxon>Arundo</taxon>
    </lineage>
</organism>
<dbReference type="AlphaFoldDB" id="A0A0A9C8T7"/>
<reference evidence="2" key="2">
    <citation type="journal article" date="2015" name="Data Brief">
        <title>Shoot transcriptome of the giant reed, Arundo donax.</title>
        <authorList>
            <person name="Barrero R.A."/>
            <person name="Guerrero F.D."/>
            <person name="Moolhuijzen P."/>
            <person name="Goolsby J.A."/>
            <person name="Tidwell J."/>
            <person name="Bellgard S.E."/>
            <person name="Bellgard M.I."/>
        </authorList>
    </citation>
    <scope>NUCLEOTIDE SEQUENCE</scope>
    <source>
        <tissue evidence="2">Shoot tissue taken approximately 20 cm above the soil surface</tissue>
    </source>
</reference>
<protein>
    <submittedName>
        <fullName evidence="2">Uncharacterized protein</fullName>
    </submittedName>
</protein>
<sequence length="194" mass="22015">MGQARRACLGPEHRPHGAGRGTWEIAVVALHEEGLRSVWKTVAQGYRTTALQDHGREVVLLDVVFFKLFLIHVFTGHFFHFLLSVGVDVWWLQRRMRCVVLPVIVSLIESETGAGMECSMTDACDVPGKCYLLKFYRQVLVDILLCLWFMVMVLPNMQSLVVIPIFVEFPMAIGSYCGFRAQPLFNSSVLNLHF</sequence>
<keyword evidence="1" id="KW-0812">Transmembrane</keyword>